<evidence type="ECO:0000313" key="2">
    <source>
        <dbReference type="Proteomes" id="UP001597058"/>
    </source>
</evidence>
<dbReference type="Proteomes" id="UP001597058">
    <property type="component" value="Unassembled WGS sequence"/>
</dbReference>
<dbReference type="EMBL" id="JBHTMM010000033">
    <property type="protein sequence ID" value="MFD1309003.1"/>
    <property type="molecule type" value="Genomic_DNA"/>
</dbReference>
<organism evidence="1 2">
    <name type="scientific">Streptomyces kaempferi</name>
    <dbReference type="NCBI Taxonomy" id="333725"/>
    <lineage>
        <taxon>Bacteria</taxon>
        <taxon>Bacillati</taxon>
        <taxon>Actinomycetota</taxon>
        <taxon>Actinomycetes</taxon>
        <taxon>Kitasatosporales</taxon>
        <taxon>Streptomycetaceae</taxon>
        <taxon>Streptomyces</taxon>
    </lineage>
</organism>
<dbReference type="Pfam" id="PF19735">
    <property type="entry name" value="DUF6225"/>
    <property type="match status" value="1"/>
</dbReference>
<name>A0ABW3XIV5_9ACTN</name>
<sequence>MTHTESTRPAHQGELCTCGRQAITVIQTAEFGDVGYCGIEGAAFDPVLPCPWCGTREPHKESWGDPGRCSAYRIRPDQGTEAAKEQWTVGRLRAALAEHPDDTPLRVSVPGVGPDGWPSLEYVVTDFARTVAEYHPDGNITPTDFLVIYSSTIGEGG</sequence>
<reference evidence="2" key="1">
    <citation type="journal article" date="2019" name="Int. J. Syst. Evol. Microbiol.">
        <title>The Global Catalogue of Microorganisms (GCM) 10K type strain sequencing project: providing services to taxonomists for standard genome sequencing and annotation.</title>
        <authorList>
            <consortium name="The Broad Institute Genomics Platform"/>
            <consortium name="The Broad Institute Genome Sequencing Center for Infectious Disease"/>
            <person name="Wu L."/>
            <person name="Ma J."/>
        </authorList>
    </citation>
    <scope>NUCLEOTIDE SEQUENCE [LARGE SCALE GENOMIC DNA]</scope>
    <source>
        <strain evidence="2">CGMCC 4.7020</strain>
    </source>
</reference>
<dbReference type="RefSeq" id="WP_381328621.1">
    <property type="nucleotide sequence ID" value="NZ_JBHTMM010000033.1"/>
</dbReference>
<comment type="caution">
    <text evidence="1">The sequence shown here is derived from an EMBL/GenBank/DDBJ whole genome shotgun (WGS) entry which is preliminary data.</text>
</comment>
<keyword evidence="2" id="KW-1185">Reference proteome</keyword>
<gene>
    <name evidence="1" type="ORF">ACFQ5X_24500</name>
</gene>
<accession>A0ABW3XIV5</accession>
<dbReference type="InterPro" id="IPR045772">
    <property type="entry name" value="DUF6225"/>
</dbReference>
<evidence type="ECO:0000313" key="1">
    <source>
        <dbReference type="EMBL" id="MFD1309003.1"/>
    </source>
</evidence>
<protein>
    <submittedName>
        <fullName evidence="1">DUF6225 family protein</fullName>
    </submittedName>
</protein>
<proteinExistence type="predicted"/>